<comment type="function">
    <text evidence="1 15 17">Specifically methylates guanosine-37 in various tRNAs.</text>
</comment>
<comment type="catalytic activity">
    <reaction evidence="14 15 17">
        <text>guanosine(37) in tRNA + S-adenosyl-L-methionine = N(1)-methylguanosine(37) in tRNA + S-adenosyl-L-homocysteine + H(+)</text>
        <dbReference type="Rhea" id="RHEA:36899"/>
        <dbReference type="Rhea" id="RHEA-COMP:10145"/>
        <dbReference type="Rhea" id="RHEA-COMP:10147"/>
        <dbReference type="ChEBI" id="CHEBI:15378"/>
        <dbReference type="ChEBI" id="CHEBI:57856"/>
        <dbReference type="ChEBI" id="CHEBI:59789"/>
        <dbReference type="ChEBI" id="CHEBI:73542"/>
        <dbReference type="ChEBI" id="CHEBI:74269"/>
        <dbReference type="EC" id="2.1.1.228"/>
    </reaction>
</comment>
<dbReference type="PANTHER" id="PTHR46417:SF1">
    <property type="entry name" value="TRNA (GUANINE-N(1)-)-METHYLTRANSFERASE"/>
    <property type="match status" value="1"/>
</dbReference>
<dbReference type="InterPro" id="IPR016009">
    <property type="entry name" value="tRNA_MeTrfase_TRMD/TRM10"/>
</dbReference>
<dbReference type="PIRSF" id="PIRSF000386">
    <property type="entry name" value="tRNA_mtase"/>
    <property type="match status" value="1"/>
</dbReference>
<evidence type="ECO:0000256" key="14">
    <source>
        <dbReference type="ARBA" id="ARBA00047783"/>
    </source>
</evidence>
<evidence type="ECO:0000256" key="2">
    <source>
        <dbReference type="ARBA" id="ARBA00004496"/>
    </source>
</evidence>
<evidence type="ECO:0000256" key="1">
    <source>
        <dbReference type="ARBA" id="ARBA00002634"/>
    </source>
</evidence>
<protein>
    <recommendedName>
        <fullName evidence="6 15">tRNA (guanine-N(1)-)-methyltransferase</fullName>
        <ecNumber evidence="5 15">2.1.1.228</ecNumber>
    </recommendedName>
    <alternativeName>
        <fullName evidence="12 15">M1G-methyltransferase</fullName>
    </alternativeName>
    <alternativeName>
        <fullName evidence="13 15">tRNA [GM37] methyltransferase</fullName>
    </alternativeName>
</protein>
<keyword evidence="10 15" id="KW-0949">S-adenosyl-L-methionine</keyword>
<evidence type="ECO:0000256" key="16">
    <source>
        <dbReference type="PIRSR" id="PIRSR000386-1"/>
    </source>
</evidence>
<accession>A0A1F8F183</accession>
<dbReference type="PANTHER" id="PTHR46417">
    <property type="entry name" value="TRNA (GUANINE-N(1)-)-METHYLTRANSFERASE"/>
    <property type="match status" value="1"/>
</dbReference>
<dbReference type="SUPFAM" id="SSF75217">
    <property type="entry name" value="alpha/beta knot"/>
    <property type="match status" value="1"/>
</dbReference>
<dbReference type="EMBL" id="MGJM01000008">
    <property type="protein sequence ID" value="OGN06902.1"/>
    <property type="molecule type" value="Genomic_DNA"/>
</dbReference>
<comment type="subcellular location">
    <subcellularLocation>
        <location evidence="2 15 17">Cytoplasm</location>
    </subcellularLocation>
</comment>
<dbReference type="InterPro" id="IPR029026">
    <property type="entry name" value="tRNA_m1G_MTases_N"/>
</dbReference>
<keyword evidence="9 15" id="KW-0808">Transferase</keyword>
<reference evidence="19 20" key="1">
    <citation type="journal article" date="2016" name="Nat. Commun.">
        <title>Thousands of microbial genomes shed light on interconnected biogeochemical processes in an aquifer system.</title>
        <authorList>
            <person name="Anantharaman K."/>
            <person name="Brown C.T."/>
            <person name="Hug L.A."/>
            <person name="Sharon I."/>
            <person name="Castelle C.J."/>
            <person name="Probst A.J."/>
            <person name="Thomas B.C."/>
            <person name="Singh A."/>
            <person name="Wilkins M.J."/>
            <person name="Karaoz U."/>
            <person name="Brodie E.L."/>
            <person name="Williams K.H."/>
            <person name="Hubbard S.S."/>
            <person name="Banfield J.F."/>
        </authorList>
    </citation>
    <scope>NUCLEOTIDE SEQUENCE [LARGE SCALE GENOMIC DNA]</scope>
</reference>
<dbReference type="Gene3D" id="3.40.1280.10">
    <property type="match status" value="1"/>
</dbReference>
<organism evidence="19 20">
    <name type="scientific">Candidatus Yanofskybacteria bacterium RIFCSPHIGHO2_01_FULL_48_25b</name>
    <dbReference type="NCBI Taxonomy" id="1802672"/>
    <lineage>
        <taxon>Bacteria</taxon>
        <taxon>Candidatus Yanofskyibacteriota</taxon>
    </lineage>
</organism>
<dbReference type="Pfam" id="PF01746">
    <property type="entry name" value="tRNA_m1G_MT"/>
    <property type="match status" value="1"/>
</dbReference>
<dbReference type="GO" id="GO:0052906">
    <property type="term" value="F:tRNA (guanine(37)-N1)-methyltransferase activity"/>
    <property type="evidence" value="ECO:0007669"/>
    <property type="project" value="UniProtKB-UniRule"/>
</dbReference>
<dbReference type="InterPro" id="IPR002649">
    <property type="entry name" value="tRNA_m1G_MeTrfase_TrmD"/>
</dbReference>
<evidence type="ECO:0000256" key="12">
    <source>
        <dbReference type="ARBA" id="ARBA00029736"/>
    </source>
</evidence>
<feature type="binding site" evidence="15 16">
    <location>
        <begin position="157"/>
        <end position="162"/>
    </location>
    <ligand>
        <name>S-adenosyl-L-methionine</name>
        <dbReference type="ChEBI" id="CHEBI:59789"/>
    </ligand>
</feature>
<name>A0A1F8F183_9BACT</name>
<evidence type="ECO:0000256" key="15">
    <source>
        <dbReference type="HAMAP-Rule" id="MF_00605"/>
    </source>
</evidence>
<gene>
    <name evidence="15" type="primary">trmD</name>
    <name evidence="19" type="ORF">A2669_02175</name>
</gene>
<evidence type="ECO:0000256" key="4">
    <source>
        <dbReference type="ARBA" id="ARBA00011738"/>
    </source>
</evidence>
<evidence type="ECO:0000256" key="10">
    <source>
        <dbReference type="ARBA" id="ARBA00022691"/>
    </source>
</evidence>
<dbReference type="InterPro" id="IPR023148">
    <property type="entry name" value="tRNA_m1G_MeTrfase_C_sf"/>
</dbReference>
<comment type="subunit">
    <text evidence="4 15 17">Homodimer.</text>
</comment>
<evidence type="ECO:0000256" key="11">
    <source>
        <dbReference type="ARBA" id="ARBA00022694"/>
    </source>
</evidence>
<comment type="similarity">
    <text evidence="3 15 17">Belongs to the RNA methyltransferase TrmD family.</text>
</comment>
<evidence type="ECO:0000256" key="8">
    <source>
        <dbReference type="ARBA" id="ARBA00022603"/>
    </source>
</evidence>
<dbReference type="InterPro" id="IPR029028">
    <property type="entry name" value="Alpha/beta_knot_MTases"/>
</dbReference>
<keyword evidence="7 15" id="KW-0963">Cytoplasm</keyword>
<dbReference type="AlphaFoldDB" id="A0A1F8F183"/>
<proteinExistence type="inferred from homology"/>
<evidence type="ECO:0000256" key="9">
    <source>
        <dbReference type="ARBA" id="ARBA00022679"/>
    </source>
</evidence>
<evidence type="ECO:0000256" key="6">
    <source>
        <dbReference type="ARBA" id="ARBA00014679"/>
    </source>
</evidence>
<feature type="binding site" evidence="15 16">
    <location>
        <position position="137"/>
    </location>
    <ligand>
        <name>S-adenosyl-L-methionine</name>
        <dbReference type="ChEBI" id="CHEBI:59789"/>
    </ligand>
</feature>
<evidence type="ECO:0000313" key="20">
    <source>
        <dbReference type="Proteomes" id="UP000177605"/>
    </source>
</evidence>
<dbReference type="Gene3D" id="1.10.1270.20">
    <property type="entry name" value="tRNA(m1g37)methyltransferase, domain 2"/>
    <property type="match status" value="1"/>
</dbReference>
<evidence type="ECO:0000256" key="5">
    <source>
        <dbReference type="ARBA" id="ARBA00012807"/>
    </source>
</evidence>
<sequence length="245" mass="27713">MKFDIITIFPSIFSGFLSESLLSKAQLRRSDLPKPEFRPKTSGNKPILSIKIHNLREWTTDRHQTVDGKSYGGGPGLVFKVEPIYRAVSSIKYLVSKSNKKNKTKTKVILFSPRGKKFTNEMARKWSKMDQLILICGRYEGVDERVADYIADEVISIGDFVLNGGEVAAMAVIEAVSRHLPGFMHDAESASKDDHASYAKPEVFRPLETRNSKLKTKSWRVPKVLLSGNHKKIEEWRQKKSETGS</sequence>
<comment type="caution">
    <text evidence="19">The sequence shown here is derived from an EMBL/GenBank/DDBJ whole genome shotgun (WGS) entry which is preliminary data.</text>
</comment>
<dbReference type="NCBIfam" id="TIGR00088">
    <property type="entry name" value="trmD"/>
    <property type="match status" value="1"/>
</dbReference>
<evidence type="ECO:0000256" key="17">
    <source>
        <dbReference type="RuleBase" id="RU003464"/>
    </source>
</evidence>
<evidence type="ECO:0000256" key="3">
    <source>
        <dbReference type="ARBA" id="ARBA00007630"/>
    </source>
</evidence>
<evidence type="ECO:0000313" key="19">
    <source>
        <dbReference type="EMBL" id="OGN06902.1"/>
    </source>
</evidence>
<keyword evidence="8 15" id="KW-0489">Methyltransferase</keyword>
<feature type="domain" description="tRNA methyltransferase TRMD/TRM10-type" evidence="18">
    <location>
        <begin position="1"/>
        <end position="242"/>
    </location>
</feature>
<evidence type="ECO:0000259" key="18">
    <source>
        <dbReference type="Pfam" id="PF01746"/>
    </source>
</evidence>
<keyword evidence="11 15" id="KW-0819">tRNA processing</keyword>
<dbReference type="HAMAP" id="MF_00605">
    <property type="entry name" value="TrmD"/>
    <property type="match status" value="1"/>
</dbReference>
<dbReference type="GO" id="GO:0005829">
    <property type="term" value="C:cytosol"/>
    <property type="evidence" value="ECO:0007669"/>
    <property type="project" value="TreeGrafter"/>
</dbReference>
<dbReference type="EC" id="2.1.1.228" evidence="5 15"/>
<dbReference type="GO" id="GO:0002939">
    <property type="term" value="P:tRNA N1-guanine methylation"/>
    <property type="evidence" value="ECO:0007669"/>
    <property type="project" value="TreeGrafter"/>
</dbReference>
<evidence type="ECO:0000256" key="13">
    <source>
        <dbReference type="ARBA" id="ARBA00033392"/>
    </source>
</evidence>
<evidence type="ECO:0000256" key="7">
    <source>
        <dbReference type="ARBA" id="ARBA00022490"/>
    </source>
</evidence>
<dbReference type="Proteomes" id="UP000177605">
    <property type="component" value="Unassembled WGS sequence"/>
</dbReference>
<dbReference type="CDD" id="cd18080">
    <property type="entry name" value="TrmD-like"/>
    <property type="match status" value="1"/>
</dbReference>